<dbReference type="InterPro" id="IPR046946">
    <property type="entry name" value="TCAM1/2"/>
</dbReference>
<dbReference type="Proteomes" id="UP001314229">
    <property type="component" value="Unassembled WGS sequence"/>
</dbReference>
<evidence type="ECO:0000256" key="3">
    <source>
        <dbReference type="ARBA" id="ARBA00022553"/>
    </source>
</evidence>
<dbReference type="Pfam" id="PF13676">
    <property type="entry name" value="TIR_2"/>
    <property type="match status" value="1"/>
</dbReference>
<proteinExistence type="predicted"/>
<feature type="compositionally biased region" description="Basic and acidic residues" evidence="7">
    <location>
        <begin position="258"/>
        <end position="267"/>
    </location>
</feature>
<keyword evidence="5" id="KW-0391">Immunity</keyword>
<accession>A0AAV1N0B5</accession>
<sequence length="562" mass="63243">MSHKGPENQGTGLRDVYDILVKVSPERLRSLTFQLRESTEDNIIHALCLIFLQQEEQALNKLQMLTDNNLANHLVETWKMSRGKLEDFAVRCSNSQEFTRESLAALARIFKVLSEQRLCDQPLRNLAYKRALSTESQKRSNGVDLEYDLLREEAKTVCGPSFAEMMCSFSNLKLGSSHDSHSSRNEGNTTLKVTLSQDQSESGLPSPLHAGSSLPSYPTHLEISTPPTATFHGDRITPQTSGSAEQSTAVSAGNEVKTAPEESKLKSNEPPLFKNTKMDTAFTTECNKTETPNQTTEPKFSLPTATPKMTETDKMHECKGAEKEEEEIFYAFVILHAQEDAEVAESLKEKLEAIASSEGATFSDDFAIPGKSTFRCIEDAINNSAFTLLLLTCNFTRLQEMMTDSALINSINHKHKYNTVIPLLPMENRMPKLSMPIVLQSIIPLDEKKNFDKKARKILSPANINKQKRIWMEEQRVKLQIERQEALKHLNQHQKQLIQECKRTQLLEQETLNHIMIHNRNFQSGCQPIINITNSQYVMIGDDSQMTVGHGGGDSIQGDEEQ</sequence>
<dbReference type="InterPro" id="IPR000157">
    <property type="entry name" value="TIR_dom"/>
</dbReference>
<evidence type="ECO:0000256" key="7">
    <source>
        <dbReference type="SAM" id="MobiDB-lite"/>
    </source>
</evidence>
<comment type="subcellular location">
    <subcellularLocation>
        <location evidence="1">Cytoplasm</location>
    </subcellularLocation>
</comment>
<gene>
    <name evidence="9" type="ORF">FSCOSCO3_A012516</name>
</gene>
<feature type="region of interest" description="Disordered" evidence="7">
    <location>
        <begin position="195"/>
        <end position="275"/>
    </location>
</feature>
<evidence type="ECO:0000259" key="8">
    <source>
        <dbReference type="PROSITE" id="PS50104"/>
    </source>
</evidence>
<keyword evidence="4" id="KW-0399">Innate immunity</keyword>
<dbReference type="GO" id="GO:0032481">
    <property type="term" value="P:positive regulation of type I interferon production"/>
    <property type="evidence" value="ECO:0007669"/>
    <property type="project" value="TreeGrafter"/>
</dbReference>
<evidence type="ECO:0000256" key="1">
    <source>
        <dbReference type="ARBA" id="ARBA00004496"/>
    </source>
</evidence>
<feature type="compositionally biased region" description="Polar residues" evidence="7">
    <location>
        <begin position="237"/>
        <end position="251"/>
    </location>
</feature>
<dbReference type="PANTHER" id="PTHR47230:SF1">
    <property type="entry name" value="TIR DOMAIN-CONTAINING ADAPTER MOLECULE 1"/>
    <property type="match status" value="1"/>
</dbReference>
<organism evidence="9 10">
    <name type="scientific">Scomber scombrus</name>
    <name type="common">Atlantic mackerel</name>
    <name type="synonym">Scomber vernalis</name>
    <dbReference type="NCBI Taxonomy" id="13677"/>
    <lineage>
        <taxon>Eukaryota</taxon>
        <taxon>Metazoa</taxon>
        <taxon>Chordata</taxon>
        <taxon>Craniata</taxon>
        <taxon>Vertebrata</taxon>
        <taxon>Euteleostomi</taxon>
        <taxon>Actinopterygii</taxon>
        <taxon>Neopterygii</taxon>
        <taxon>Teleostei</taxon>
        <taxon>Neoteleostei</taxon>
        <taxon>Acanthomorphata</taxon>
        <taxon>Pelagiaria</taxon>
        <taxon>Scombriformes</taxon>
        <taxon>Scombridae</taxon>
        <taxon>Scomber</taxon>
    </lineage>
</organism>
<keyword evidence="6" id="KW-0395">Inflammatory response</keyword>
<keyword evidence="2" id="KW-0963">Cytoplasm</keyword>
<dbReference type="Pfam" id="PF17798">
    <property type="entry name" value="TRIF-NTD"/>
    <property type="match status" value="1"/>
</dbReference>
<feature type="compositionally biased region" description="Polar residues" evidence="7">
    <location>
        <begin position="288"/>
        <end position="309"/>
    </location>
</feature>
<dbReference type="PROSITE" id="PS50104">
    <property type="entry name" value="TIR"/>
    <property type="match status" value="1"/>
</dbReference>
<dbReference type="Gene3D" id="3.40.50.10140">
    <property type="entry name" value="Toll/interleukin-1 receptor homology (TIR) domain"/>
    <property type="match status" value="1"/>
</dbReference>
<dbReference type="GO" id="GO:0035591">
    <property type="term" value="F:signaling adaptor activity"/>
    <property type="evidence" value="ECO:0007669"/>
    <property type="project" value="TreeGrafter"/>
</dbReference>
<dbReference type="GO" id="GO:0035666">
    <property type="term" value="P:TRIF-dependent toll-like receptor signaling pathway"/>
    <property type="evidence" value="ECO:0007669"/>
    <property type="project" value="InterPro"/>
</dbReference>
<dbReference type="GO" id="GO:0043123">
    <property type="term" value="P:positive regulation of canonical NF-kappaB signal transduction"/>
    <property type="evidence" value="ECO:0007669"/>
    <property type="project" value="TreeGrafter"/>
</dbReference>
<dbReference type="EMBL" id="CAWUFR010000009">
    <property type="protein sequence ID" value="CAK6952483.1"/>
    <property type="molecule type" value="Genomic_DNA"/>
</dbReference>
<name>A0AAV1N0B5_SCOSC</name>
<dbReference type="SUPFAM" id="SSF52200">
    <property type="entry name" value="Toll/Interleukin receptor TIR domain"/>
    <property type="match status" value="1"/>
</dbReference>
<evidence type="ECO:0000313" key="9">
    <source>
        <dbReference type="EMBL" id="CAK6952483.1"/>
    </source>
</evidence>
<dbReference type="InterPro" id="IPR035897">
    <property type="entry name" value="Toll_tir_struct_dom_sf"/>
</dbReference>
<feature type="region of interest" description="Disordered" evidence="7">
    <location>
        <begin position="288"/>
        <end position="312"/>
    </location>
</feature>
<dbReference type="InterPro" id="IPR040886">
    <property type="entry name" value="TRIF_N"/>
</dbReference>
<evidence type="ECO:0000256" key="5">
    <source>
        <dbReference type="ARBA" id="ARBA00022859"/>
    </source>
</evidence>
<comment type="caution">
    <text evidence="9">The sequence shown here is derived from an EMBL/GenBank/DDBJ whole genome shotgun (WGS) entry which is preliminary data.</text>
</comment>
<protein>
    <submittedName>
        <fullName evidence="9">TIR domain-containing adapter molecule 1</fullName>
    </submittedName>
</protein>
<evidence type="ECO:0000256" key="2">
    <source>
        <dbReference type="ARBA" id="ARBA00022490"/>
    </source>
</evidence>
<evidence type="ECO:0000256" key="4">
    <source>
        <dbReference type="ARBA" id="ARBA00022588"/>
    </source>
</evidence>
<keyword evidence="10" id="KW-1185">Reference proteome</keyword>
<dbReference type="AlphaFoldDB" id="A0AAV1N0B5"/>
<dbReference type="GO" id="GO:0005768">
    <property type="term" value="C:endosome"/>
    <property type="evidence" value="ECO:0007669"/>
    <property type="project" value="TreeGrafter"/>
</dbReference>
<reference evidence="9 10" key="1">
    <citation type="submission" date="2024-01" db="EMBL/GenBank/DDBJ databases">
        <authorList>
            <person name="Alioto T."/>
            <person name="Alioto T."/>
            <person name="Gomez Garrido J."/>
        </authorList>
    </citation>
    <scope>NUCLEOTIDE SEQUENCE [LARGE SCALE GENOMIC DNA]</scope>
</reference>
<feature type="domain" description="TIR" evidence="8">
    <location>
        <begin position="328"/>
        <end position="459"/>
    </location>
</feature>
<dbReference type="Gene3D" id="1.25.40.780">
    <property type="match status" value="1"/>
</dbReference>
<dbReference type="GO" id="GO:0045087">
    <property type="term" value="P:innate immune response"/>
    <property type="evidence" value="ECO:0007669"/>
    <property type="project" value="UniProtKB-KW"/>
</dbReference>
<evidence type="ECO:0000256" key="6">
    <source>
        <dbReference type="ARBA" id="ARBA00023198"/>
    </source>
</evidence>
<dbReference type="PANTHER" id="PTHR47230">
    <property type="entry name" value="TIR DOMAIN-CONTAINING ADAPTER MOLECULE 1"/>
    <property type="match status" value="1"/>
</dbReference>
<evidence type="ECO:0000313" key="10">
    <source>
        <dbReference type="Proteomes" id="UP001314229"/>
    </source>
</evidence>
<keyword evidence="3" id="KW-0597">Phosphoprotein</keyword>
<dbReference type="GO" id="GO:0006954">
    <property type="term" value="P:inflammatory response"/>
    <property type="evidence" value="ECO:0007669"/>
    <property type="project" value="UniProtKB-KW"/>
</dbReference>